<dbReference type="PATRIC" id="fig|768486.3.peg.666"/>
<dbReference type="RefSeq" id="WP_014834322.1">
    <property type="nucleotide sequence ID" value="NC_018081.1"/>
</dbReference>
<name>I6SAU1_ENTHA</name>
<dbReference type="Proteomes" id="UP000002895">
    <property type="component" value="Chromosome"/>
</dbReference>
<protein>
    <submittedName>
        <fullName evidence="1">Uncharacterized protein</fullName>
    </submittedName>
</protein>
<evidence type="ECO:0000313" key="1">
    <source>
        <dbReference type="EMBL" id="AFM69668.1"/>
    </source>
</evidence>
<gene>
    <name evidence="1" type="ordered locus">EHR_03480</name>
</gene>
<proteinExistence type="predicted"/>
<evidence type="ECO:0000313" key="2">
    <source>
        <dbReference type="Proteomes" id="UP000002895"/>
    </source>
</evidence>
<sequence length="45" mass="5232">MSILPKAKEVKTKEKIYQLVEQEVVSKKNAKIYQLTEVNGNKKRV</sequence>
<dbReference type="AlphaFoldDB" id="I6SAU1"/>
<organism evidence="1 2">
    <name type="scientific">Enterococcus hirae (strain ATCC 9790 / DSM 20160 / JCM 8729 / LMG 6399 / NBRC 3181 / NCIMB 6459 / NCDO 1258 / NCTC 12367 / WDCM 00089 / R)</name>
    <dbReference type="NCBI Taxonomy" id="768486"/>
    <lineage>
        <taxon>Bacteria</taxon>
        <taxon>Bacillati</taxon>
        <taxon>Bacillota</taxon>
        <taxon>Bacilli</taxon>
        <taxon>Lactobacillales</taxon>
        <taxon>Enterococcaceae</taxon>
        <taxon>Enterococcus</taxon>
    </lineage>
</organism>
<keyword evidence="2" id="KW-1185">Reference proteome</keyword>
<reference evidence="1 2" key="1">
    <citation type="journal article" date="2012" name="J. Bacteriol.">
        <title>Genome sequence of Enterococcus hirae (Streptococcus faecalis) ATCC 9790, a model organism for the study of ion transport, bioenergetics, and copper homeostasis.</title>
        <authorList>
            <person name="Gaechter T."/>
            <person name="Wunderlin C."/>
            <person name="Schmidheini T."/>
            <person name="Solioz M."/>
        </authorList>
    </citation>
    <scope>NUCLEOTIDE SEQUENCE [LARGE SCALE GENOMIC DNA]</scope>
    <source>
        <strain evidence="2">ATCC 9790 / DSM 20160 / JCM 8729 / LMG 6399 / NBRC 3181 / NCIMB 6459 / NCDO 1258 / NCTC 12367 / WDCM 00089 / R</strain>
    </source>
</reference>
<dbReference type="EMBL" id="CP003504">
    <property type="protein sequence ID" value="AFM69668.1"/>
    <property type="molecule type" value="Genomic_DNA"/>
</dbReference>
<accession>I6SAU1</accession>
<dbReference type="HOGENOM" id="CLU_3269728_0_0_9"/>
<dbReference type="KEGG" id="ehr:EHR_03480"/>